<proteinExistence type="predicted"/>
<comment type="caution">
    <text evidence="3">The sequence shown here is derived from an EMBL/GenBank/DDBJ whole genome shotgun (WGS) entry which is preliminary data.</text>
</comment>
<reference evidence="3 4" key="1">
    <citation type="submission" date="2019-06" db="EMBL/GenBank/DDBJ databases">
        <title>Sequencing the genomes of 1000 actinobacteria strains.</title>
        <authorList>
            <person name="Klenk H.-P."/>
        </authorList>
    </citation>
    <scope>NUCLEOTIDE SEQUENCE [LARGE SCALE GENOMIC DNA]</scope>
    <source>
        <strain evidence="3 4">DSM 24617</strain>
    </source>
</reference>
<accession>A0A542X8D7</accession>
<feature type="compositionally biased region" description="Basic and acidic residues" evidence="1">
    <location>
        <begin position="49"/>
        <end position="58"/>
    </location>
</feature>
<evidence type="ECO:0000313" key="4">
    <source>
        <dbReference type="Proteomes" id="UP000318336"/>
    </source>
</evidence>
<keyword evidence="2" id="KW-1133">Transmembrane helix</keyword>
<feature type="region of interest" description="Disordered" evidence="1">
    <location>
        <begin position="26"/>
        <end position="66"/>
    </location>
</feature>
<dbReference type="AlphaFoldDB" id="A0A542X8D7"/>
<dbReference type="EMBL" id="VFOK01000001">
    <property type="protein sequence ID" value="TQL32098.1"/>
    <property type="molecule type" value="Genomic_DNA"/>
</dbReference>
<keyword evidence="2" id="KW-0472">Membrane</keyword>
<keyword evidence="2" id="KW-0812">Transmembrane</keyword>
<feature type="transmembrane region" description="Helical" evidence="2">
    <location>
        <begin position="6"/>
        <end position="22"/>
    </location>
</feature>
<keyword evidence="4" id="KW-1185">Reference proteome</keyword>
<protein>
    <submittedName>
        <fullName evidence="3">Uncharacterized protein</fullName>
    </submittedName>
</protein>
<gene>
    <name evidence="3" type="ORF">FB554_0213</name>
</gene>
<evidence type="ECO:0000256" key="1">
    <source>
        <dbReference type="SAM" id="MobiDB-lite"/>
    </source>
</evidence>
<dbReference type="Proteomes" id="UP000318336">
    <property type="component" value="Unassembled WGS sequence"/>
</dbReference>
<name>A0A542X8D7_9MICO</name>
<sequence>MGFYIGIAVVLLVLGALVYAIARRGGGSGRRQRELSEGVGTGDSAYTRQRNETRHTEAKNVGWGGH</sequence>
<evidence type="ECO:0000313" key="3">
    <source>
        <dbReference type="EMBL" id="TQL32098.1"/>
    </source>
</evidence>
<organism evidence="3 4">
    <name type="scientific">Barrientosiimonas humi</name>
    <dbReference type="NCBI Taxonomy" id="999931"/>
    <lineage>
        <taxon>Bacteria</taxon>
        <taxon>Bacillati</taxon>
        <taxon>Actinomycetota</taxon>
        <taxon>Actinomycetes</taxon>
        <taxon>Micrococcales</taxon>
        <taxon>Dermacoccaceae</taxon>
        <taxon>Barrientosiimonas</taxon>
    </lineage>
</organism>
<evidence type="ECO:0000256" key="2">
    <source>
        <dbReference type="SAM" id="Phobius"/>
    </source>
</evidence>
<dbReference type="RefSeq" id="WP_142004246.1">
    <property type="nucleotide sequence ID" value="NZ_CAJTBP010000001.1"/>
</dbReference>